<proteinExistence type="predicted"/>
<organism evidence="1">
    <name type="scientific">Hanusia phi</name>
    <dbReference type="NCBI Taxonomy" id="3032"/>
    <lineage>
        <taxon>Eukaryota</taxon>
        <taxon>Cryptophyceae</taxon>
        <taxon>Pyrenomonadales</taxon>
        <taxon>Geminigeraceae</taxon>
        <taxon>Hanusia</taxon>
    </lineage>
</organism>
<reference evidence="1" key="1">
    <citation type="submission" date="2021-01" db="EMBL/GenBank/DDBJ databases">
        <authorList>
            <person name="Corre E."/>
            <person name="Pelletier E."/>
            <person name="Niang G."/>
            <person name="Scheremetjew M."/>
            <person name="Finn R."/>
            <person name="Kale V."/>
            <person name="Holt S."/>
            <person name="Cochrane G."/>
            <person name="Meng A."/>
            <person name="Brown T."/>
            <person name="Cohen L."/>
        </authorList>
    </citation>
    <scope>NUCLEOTIDE SEQUENCE</scope>
    <source>
        <strain evidence="1">CCMP325</strain>
    </source>
</reference>
<evidence type="ECO:0000313" key="1">
    <source>
        <dbReference type="EMBL" id="CAD8505315.1"/>
    </source>
</evidence>
<sequence>MVEISESGFQLAVQHDKQGNYLIRKIQGEEVCSVSIGIFVLVSTTCPLFMEGRSVECLILHKCGLDCCSLTHGNTQHRRNELIRSVSGSLKYSSGLGWNGERPSSLGLSFLSSSSLNLR</sequence>
<dbReference type="AlphaFoldDB" id="A0A7S0NC89"/>
<dbReference type="EMBL" id="HBEO01032504">
    <property type="protein sequence ID" value="CAD8505315.1"/>
    <property type="molecule type" value="Transcribed_RNA"/>
</dbReference>
<protein>
    <submittedName>
        <fullName evidence="1">Uncharacterized protein</fullName>
    </submittedName>
</protein>
<accession>A0A7S0NC89</accession>
<gene>
    <name evidence="1" type="ORF">HPHI1048_LOCUS22001</name>
</gene>
<name>A0A7S0NC89_9CRYP</name>